<dbReference type="Pfam" id="PF03448">
    <property type="entry name" value="MgtE_N"/>
    <property type="match status" value="1"/>
</dbReference>
<evidence type="ECO:0000256" key="1">
    <source>
        <dbReference type="SAM" id="Coils"/>
    </source>
</evidence>
<sequence length="210" mass="24139">MAKRKELREEYEEENYEDGKSYSKSQVFLFLIFIPAVFLILAAYIVLTLLGVNINDKVSAVTHAIPFVSSEQSQKNENIQKSNEEIQKQVESLQKKLSTKEKQISAYEKTISTKDRQMDELKIEMRDMEEKADDEAKKQKNNQLAKKDVIATYENMSPKNAALIFAELKEDKAVAMLKQFKASTRTAILEKMDPKVAARYTTLLTDQIDE</sequence>
<evidence type="ECO:0000313" key="5">
    <source>
        <dbReference type="Proteomes" id="UP000036410"/>
    </source>
</evidence>
<keyword evidence="2" id="KW-1133">Transmembrane helix</keyword>
<name>A0A806TLB2_PRIMG</name>
<dbReference type="Proteomes" id="UP000036410">
    <property type="component" value="Chromosome"/>
</dbReference>
<gene>
    <name evidence="4" type="ORF">AS52_04230</name>
</gene>
<feature type="domain" description="Magnesium transporter MgtE intracellular" evidence="3">
    <location>
        <begin position="151"/>
        <end position="204"/>
    </location>
</feature>
<keyword evidence="1" id="KW-0175">Coiled coil</keyword>
<evidence type="ECO:0000259" key="3">
    <source>
        <dbReference type="Pfam" id="PF03448"/>
    </source>
</evidence>
<feature type="transmembrane region" description="Helical" evidence="2">
    <location>
        <begin position="27"/>
        <end position="52"/>
    </location>
</feature>
<dbReference type="SUPFAM" id="SSF158791">
    <property type="entry name" value="MgtE N-terminal domain-like"/>
    <property type="match status" value="1"/>
</dbReference>
<dbReference type="AlphaFoldDB" id="A0A806TLB2"/>
<keyword evidence="2" id="KW-0472">Membrane</keyword>
<evidence type="ECO:0000256" key="2">
    <source>
        <dbReference type="SAM" id="Phobius"/>
    </source>
</evidence>
<keyword evidence="2" id="KW-0812">Transmembrane</keyword>
<accession>A0A806TLB2</accession>
<organism evidence="4 5">
    <name type="scientific">Priestia megaterium Q3</name>
    <dbReference type="NCBI Taxonomy" id="1452722"/>
    <lineage>
        <taxon>Bacteria</taxon>
        <taxon>Bacillati</taxon>
        <taxon>Bacillota</taxon>
        <taxon>Bacilli</taxon>
        <taxon>Bacillales</taxon>
        <taxon>Bacillaceae</taxon>
        <taxon>Priestia</taxon>
    </lineage>
</organism>
<dbReference type="RefSeq" id="WP_049166137.1">
    <property type="nucleotide sequence ID" value="NZ_CP010586.1"/>
</dbReference>
<evidence type="ECO:0000313" key="4">
    <source>
        <dbReference type="EMBL" id="AKP79190.1"/>
    </source>
</evidence>
<dbReference type="InterPro" id="IPR006668">
    <property type="entry name" value="Mg_transptr_MgtE_intracell_dom"/>
</dbReference>
<proteinExistence type="predicted"/>
<protein>
    <recommendedName>
        <fullName evidence="3">Magnesium transporter MgtE intracellular domain-containing protein</fullName>
    </recommendedName>
</protein>
<reference evidence="4 5" key="1">
    <citation type="submission" date="2015-01" db="EMBL/GenBank/DDBJ databases">
        <title>Genome sequence of bacillus megaterium Q3.</title>
        <authorList>
            <person name="Wang Y."/>
            <person name="Luo K."/>
            <person name="Bai L."/>
            <person name="Luo F."/>
        </authorList>
    </citation>
    <scope>NUCLEOTIDE SEQUENCE [LARGE SCALE GENOMIC DNA]</scope>
    <source>
        <strain evidence="4 5">Q3</strain>
    </source>
</reference>
<feature type="coiled-coil region" evidence="1">
    <location>
        <begin position="69"/>
        <end position="138"/>
    </location>
</feature>
<dbReference type="EMBL" id="CP010586">
    <property type="protein sequence ID" value="AKP79190.1"/>
    <property type="molecule type" value="Genomic_DNA"/>
</dbReference>